<name>A0A1X0QHL8_9MICR</name>
<organism evidence="1 2">
    <name type="scientific">Hepatospora eriocheir</name>
    <dbReference type="NCBI Taxonomy" id="1081669"/>
    <lineage>
        <taxon>Eukaryota</taxon>
        <taxon>Fungi</taxon>
        <taxon>Fungi incertae sedis</taxon>
        <taxon>Microsporidia</taxon>
        <taxon>Hepatosporidae</taxon>
        <taxon>Hepatospora</taxon>
    </lineage>
</organism>
<comment type="caution">
    <text evidence="1">The sequence shown here is derived from an EMBL/GenBank/DDBJ whole genome shotgun (WGS) entry which is preliminary data.</text>
</comment>
<protein>
    <submittedName>
        <fullName evidence="1">Uncharacterized protein</fullName>
    </submittedName>
</protein>
<evidence type="ECO:0000313" key="2">
    <source>
        <dbReference type="Proteomes" id="UP000192501"/>
    </source>
</evidence>
<reference evidence="1 2" key="1">
    <citation type="journal article" date="2017" name="Environ. Microbiol.">
        <title>Decay of the glycolytic pathway and adaptation to intranuclear parasitism within Enterocytozoonidae microsporidia.</title>
        <authorList>
            <person name="Wiredu Boakye D."/>
            <person name="Jaroenlak P."/>
            <person name="Prachumwat A."/>
            <person name="Williams T.A."/>
            <person name="Bateman K.S."/>
            <person name="Itsathitphaisarn O."/>
            <person name="Sritunyalucksana K."/>
            <person name="Paszkiewicz K.H."/>
            <person name="Moore K.A."/>
            <person name="Stentiford G.D."/>
            <person name="Williams B.A."/>
        </authorList>
    </citation>
    <scope>NUCLEOTIDE SEQUENCE [LARGE SCALE GENOMIC DNA]</scope>
    <source>
        <strain evidence="2">canceri</strain>
    </source>
</reference>
<proteinExistence type="predicted"/>
<dbReference type="EMBL" id="LTAI01000273">
    <property type="protein sequence ID" value="ORD99185.1"/>
    <property type="molecule type" value="Genomic_DNA"/>
</dbReference>
<dbReference type="Proteomes" id="UP000192501">
    <property type="component" value="Unassembled WGS sequence"/>
</dbReference>
<gene>
    <name evidence="1" type="ORF">A0H76_1262</name>
</gene>
<dbReference type="VEuPathDB" id="MicrosporidiaDB:A0H76_1262"/>
<dbReference type="VEuPathDB" id="MicrosporidiaDB:HERIO_2543"/>
<evidence type="ECO:0000313" key="1">
    <source>
        <dbReference type="EMBL" id="ORD99185.1"/>
    </source>
</evidence>
<accession>A0A1X0QHL8</accession>
<sequence length="143" mass="17277">MINNDDIDNFKNTKEEFIDLINQNFLSRINSFTKKEKNSKCDKIVISINKNLKNSKNFSHKRIRKFIMFKYVEDISKLFNARLVKKQKIKILQSISFMYLGYIHYSCETDLILIKNSYFKEEKLNLLHNFINLMNRIPWNIDQ</sequence>
<dbReference type="AlphaFoldDB" id="A0A1X0QHL8"/>